<dbReference type="PANTHER" id="PTHR48043:SF145">
    <property type="entry name" value="FI06409P-RELATED"/>
    <property type="match status" value="1"/>
</dbReference>
<dbReference type="AlphaFoldDB" id="A0A132BB58"/>
<evidence type="ECO:0000256" key="1">
    <source>
        <dbReference type="ARBA" id="ARBA00022676"/>
    </source>
</evidence>
<dbReference type="InParanoid" id="A0A132BB58"/>
<protein>
    <submittedName>
        <fullName evidence="4">Glycosyltransferase family 1 protein</fullName>
    </submittedName>
</protein>
<organism evidence="4 5">
    <name type="scientific">Mollisia scopiformis</name>
    <name type="common">Conifer needle endophyte fungus</name>
    <name type="synonym">Phialocephala scopiformis</name>
    <dbReference type="NCBI Taxonomy" id="149040"/>
    <lineage>
        <taxon>Eukaryota</taxon>
        <taxon>Fungi</taxon>
        <taxon>Dikarya</taxon>
        <taxon>Ascomycota</taxon>
        <taxon>Pezizomycotina</taxon>
        <taxon>Leotiomycetes</taxon>
        <taxon>Helotiales</taxon>
        <taxon>Mollisiaceae</taxon>
        <taxon>Mollisia</taxon>
    </lineage>
</organism>
<evidence type="ECO:0000256" key="2">
    <source>
        <dbReference type="ARBA" id="ARBA00022679"/>
    </source>
</evidence>
<gene>
    <name evidence="4" type="ORF">LY89DRAFT_690088</name>
</gene>
<accession>A0A132BB58</accession>
<sequence length="520" mass="57210">MPGRSIYVIGALLVAGLSIFLSRSPTAPDSAQPKTFPGRNNTVLFLSDTHAGLANVHVATSHAILVEYPDLELHYASFPKLEKTISETSAFAAQQNTATKAIQFHPLVGRSYAQSLDDVGFYIANAIQPSGLEGIASLCNNMQDFLMPWTATDYLAIYKDVLRLLDEIDPIIVVVDPIFGPALDAIRTQGRNHAILSPNNLKDNFVSMQPWASMFWKYPAISSGYPYPVPWRLIPANFYLTIRFIYSVLHTPRLAEKKAFLKANGIAKPLDVFTIYQKDYLWLSQGLPEAEFPMVTLPSNLVTCGPIFRSTAPAEQQDPELAAWLSRAPTVLINLGSKVDYDENGAGELVKVIKTLLANSTVQVLWKFNKRGPFSQDVFSEVSDEIKEGRLRLEKWLNIDPAAMLETGHIAVSVHHGGANCFFEAVGVGIPQIVLPLWVDLYDYATRVEYLGIGVLGSPVSAPNWTSSELTTAFTRVLDGGQEALRIKETARRLGEVARKAGGRFRAAEEISKLARMGSG</sequence>
<dbReference type="GeneID" id="28825754"/>
<dbReference type="InterPro" id="IPR050271">
    <property type="entry name" value="UDP-glycosyltransferase"/>
</dbReference>
<reference evidence="4 5" key="1">
    <citation type="submission" date="2015-10" db="EMBL/GenBank/DDBJ databases">
        <title>Full genome of DAOMC 229536 Phialocephala scopiformis, a fungal endophyte of spruce producing the potent anti-insectan compound rugulosin.</title>
        <authorList>
            <consortium name="DOE Joint Genome Institute"/>
            <person name="Walker A.K."/>
            <person name="Frasz S.L."/>
            <person name="Seifert K.A."/>
            <person name="Miller J.D."/>
            <person name="Mondo S.J."/>
            <person name="Labutti K."/>
            <person name="Lipzen A."/>
            <person name="Dockter R."/>
            <person name="Kennedy M."/>
            <person name="Grigoriev I.V."/>
            <person name="Spatafora J.W."/>
        </authorList>
    </citation>
    <scope>NUCLEOTIDE SEQUENCE [LARGE SCALE GENOMIC DNA]</scope>
    <source>
        <strain evidence="4 5">CBS 120377</strain>
    </source>
</reference>
<dbReference type="Gene3D" id="3.40.50.2000">
    <property type="entry name" value="Glycogen Phosphorylase B"/>
    <property type="match status" value="2"/>
</dbReference>
<dbReference type="InterPro" id="IPR002213">
    <property type="entry name" value="UDP_glucos_trans"/>
</dbReference>
<keyword evidence="5" id="KW-1185">Reference proteome</keyword>
<evidence type="ECO:0000313" key="5">
    <source>
        <dbReference type="Proteomes" id="UP000070700"/>
    </source>
</evidence>
<evidence type="ECO:0000256" key="3">
    <source>
        <dbReference type="SAM" id="SignalP"/>
    </source>
</evidence>
<keyword evidence="1" id="KW-0328">Glycosyltransferase</keyword>
<feature type="chain" id="PRO_5007288081" evidence="3">
    <location>
        <begin position="23"/>
        <end position="520"/>
    </location>
</feature>
<dbReference type="PANTHER" id="PTHR48043">
    <property type="entry name" value="EG:EG0003.4 PROTEIN-RELATED"/>
    <property type="match status" value="1"/>
</dbReference>
<evidence type="ECO:0000313" key="4">
    <source>
        <dbReference type="EMBL" id="KUJ09626.1"/>
    </source>
</evidence>
<proteinExistence type="predicted"/>
<dbReference type="OrthoDB" id="407298at2759"/>
<dbReference type="KEGG" id="psco:LY89DRAFT_690088"/>
<name>A0A132BB58_MOLSC</name>
<dbReference type="RefSeq" id="XP_018063981.1">
    <property type="nucleotide sequence ID" value="XM_018216028.1"/>
</dbReference>
<keyword evidence="2 4" id="KW-0808">Transferase</keyword>
<dbReference type="EMBL" id="KQ947431">
    <property type="protein sequence ID" value="KUJ09626.1"/>
    <property type="molecule type" value="Genomic_DNA"/>
</dbReference>
<keyword evidence="3" id="KW-0732">Signal</keyword>
<dbReference type="GO" id="GO:0008194">
    <property type="term" value="F:UDP-glycosyltransferase activity"/>
    <property type="evidence" value="ECO:0007669"/>
    <property type="project" value="InterPro"/>
</dbReference>
<dbReference type="SUPFAM" id="SSF53756">
    <property type="entry name" value="UDP-Glycosyltransferase/glycogen phosphorylase"/>
    <property type="match status" value="1"/>
</dbReference>
<dbReference type="Proteomes" id="UP000070700">
    <property type="component" value="Unassembled WGS sequence"/>
</dbReference>
<feature type="signal peptide" evidence="3">
    <location>
        <begin position="1"/>
        <end position="22"/>
    </location>
</feature>
<dbReference type="Pfam" id="PF00201">
    <property type="entry name" value="UDPGT"/>
    <property type="match status" value="1"/>
</dbReference>